<gene>
    <name evidence="1" type="ORF">G3M58_50510</name>
</gene>
<feature type="non-terminal residue" evidence="1">
    <location>
        <position position="1"/>
    </location>
</feature>
<feature type="non-terminal residue" evidence="1">
    <location>
        <position position="87"/>
    </location>
</feature>
<comment type="caution">
    <text evidence="1">The sequence shown here is derived from an EMBL/GenBank/DDBJ whole genome shotgun (WGS) entry which is preliminary data.</text>
</comment>
<sequence>PDEDAIMATAQSLGVGYIGWSWSGNGSGVEYLDMVNGFDANSLTGWGNRFINGANGIVATSETASVYGDGGGDTGGGTAPNGYPYCV</sequence>
<dbReference type="EMBL" id="JAAGMN010005259">
    <property type="protein sequence ID" value="NEE14689.1"/>
    <property type="molecule type" value="Genomic_DNA"/>
</dbReference>
<protein>
    <submittedName>
        <fullName evidence="1">Beta-mannosidase</fullName>
    </submittedName>
</protein>
<proteinExistence type="predicted"/>
<evidence type="ECO:0000313" key="1">
    <source>
        <dbReference type="EMBL" id="NEE14689.1"/>
    </source>
</evidence>
<name>A0A6G3XA44_9ACTN</name>
<dbReference type="Gene3D" id="3.20.20.80">
    <property type="entry name" value="Glycosidases"/>
    <property type="match status" value="1"/>
</dbReference>
<dbReference type="InterPro" id="IPR017853">
    <property type="entry name" value="GH"/>
</dbReference>
<reference evidence="1" key="1">
    <citation type="submission" date="2020-01" db="EMBL/GenBank/DDBJ databases">
        <title>Insect and environment-associated Actinomycetes.</title>
        <authorList>
            <person name="Currrie C."/>
            <person name="Chevrette M."/>
            <person name="Carlson C."/>
            <person name="Stubbendieck R."/>
            <person name="Wendt-Pienkowski E."/>
        </authorList>
    </citation>
    <scope>NUCLEOTIDE SEQUENCE</scope>
    <source>
        <strain evidence="1">SID7499</strain>
    </source>
</reference>
<organism evidence="1">
    <name type="scientific">Streptomyces sp. SID7499</name>
    <dbReference type="NCBI Taxonomy" id="2706086"/>
    <lineage>
        <taxon>Bacteria</taxon>
        <taxon>Bacillati</taxon>
        <taxon>Actinomycetota</taxon>
        <taxon>Actinomycetes</taxon>
        <taxon>Kitasatosporales</taxon>
        <taxon>Streptomycetaceae</taxon>
        <taxon>Streptomyces</taxon>
    </lineage>
</organism>
<dbReference type="SUPFAM" id="SSF51445">
    <property type="entry name" value="(Trans)glycosidases"/>
    <property type="match status" value="1"/>
</dbReference>
<dbReference type="AlphaFoldDB" id="A0A6G3XA44"/>
<accession>A0A6G3XA44</accession>